<evidence type="ECO:0000313" key="2">
    <source>
        <dbReference type="EMBL" id="KAH3837375.1"/>
    </source>
</evidence>
<reference evidence="2" key="2">
    <citation type="submission" date="2020-11" db="EMBL/GenBank/DDBJ databases">
        <authorList>
            <person name="McCartney M.A."/>
            <person name="Auch B."/>
            <person name="Kono T."/>
            <person name="Mallez S."/>
            <person name="Becker A."/>
            <person name="Gohl D.M."/>
            <person name="Silverstein K.A.T."/>
            <person name="Koren S."/>
            <person name="Bechman K.B."/>
            <person name="Herman A."/>
            <person name="Abrahante J.E."/>
            <person name="Garbe J."/>
        </authorList>
    </citation>
    <scope>NUCLEOTIDE SEQUENCE</scope>
    <source>
        <strain evidence="2">Duluth1</strain>
        <tissue evidence="2">Whole animal</tissue>
    </source>
</reference>
<dbReference type="EMBL" id="JAIWYP010000004">
    <property type="protein sequence ID" value="KAH3837375.1"/>
    <property type="molecule type" value="Genomic_DNA"/>
</dbReference>
<evidence type="ECO:0000256" key="1">
    <source>
        <dbReference type="SAM" id="MobiDB-lite"/>
    </source>
</evidence>
<name>A0A9D4QP90_DREPO</name>
<dbReference type="AlphaFoldDB" id="A0A9D4QP90"/>
<keyword evidence="3" id="KW-1185">Reference proteome</keyword>
<feature type="compositionally biased region" description="Acidic residues" evidence="1">
    <location>
        <begin position="58"/>
        <end position="67"/>
    </location>
</feature>
<sequence length="170" mass="19927">MRQQKTTPLNSKGLEYVKEPRDIDEAVYHVVNYIQTRKRHQIGSNRRPRPVHRTGGTETDETDSENESDLDIVDYAFRVPNKRQVKRREKTEIKRKENQTVRKTNVNQAQTDTTVKDDVIHALIHKIEELSKKAETANNKSTKDDNHRSVVRCYNCNGDNRFARECQNNH</sequence>
<protein>
    <submittedName>
        <fullName evidence="2">Uncharacterized protein</fullName>
    </submittedName>
</protein>
<organism evidence="2 3">
    <name type="scientific">Dreissena polymorpha</name>
    <name type="common">Zebra mussel</name>
    <name type="synonym">Mytilus polymorpha</name>
    <dbReference type="NCBI Taxonomy" id="45954"/>
    <lineage>
        <taxon>Eukaryota</taxon>
        <taxon>Metazoa</taxon>
        <taxon>Spiralia</taxon>
        <taxon>Lophotrochozoa</taxon>
        <taxon>Mollusca</taxon>
        <taxon>Bivalvia</taxon>
        <taxon>Autobranchia</taxon>
        <taxon>Heteroconchia</taxon>
        <taxon>Euheterodonta</taxon>
        <taxon>Imparidentia</taxon>
        <taxon>Neoheterodontei</taxon>
        <taxon>Myida</taxon>
        <taxon>Dreissenoidea</taxon>
        <taxon>Dreissenidae</taxon>
        <taxon>Dreissena</taxon>
    </lineage>
</organism>
<feature type="compositionally biased region" description="Basic residues" evidence="1">
    <location>
        <begin position="38"/>
        <end position="52"/>
    </location>
</feature>
<reference evidence="2" key="1">
    <citation type="journal article" date="2019" name="bioRxiv">
        <title>The Genome of the Zebra Mussel, Dreissena polymorpha: A Resource for Invasive Species Research.</title>
        <authorList>
            <person name="McCartney M.A."/>
            <person name="Auch B."/>
            <person name="Kono T."/>
            <person name="Mallez S."/>
            <person name="Zhang Y."/>
            <person name="Obille A."/>
            <person name="Becker A."/>
            <person name="Abrahante J.E."/>
            <person name="Garbe J."/>
            <person name="Badalamenti J.P."/>
            <person name="Herman A."/>
            <person name="Mangelson H."/>
            <person name="Liachko I."/>
            <person name="Sullivan S."/>
            <person name="Sone E.D."/>
            <person name="Koren S."/>
            <person name="Silverstein K.A.T."/>
            <person name="Beckman K.B."/>
            <person name="Gohl D.M."/>
        </authorList>
    </citation>
    <scope>NUCLEOTIDE SEQUENCE</scope>
    <source>
        <strain evidence="2">Duluth1</strain>
        <tissue evidence="2">Whole animal</tissue>
    </source>
</reference>
<evidence type="ECO:0000313" key="3">
    <source>
        <dbReference type="Proteomes" id="UP000828390"/>
    </source>
</evidence>
<accession>A0A9D4QP90</accession>
<gene>
    <name evidence="2" type="ORF">DPMN_110762</name>
</gene>
<feature type="region of interest" description="Disordered" evidence="1">
    <location>
        <begin position="38"/>
        <end position="67"/>
    </location>
</feature>
<dbReference type="Proteomes" id="UP000828390">
    <property type="component" value="Unassembled WGS sequence"/>
</dbReference>
<proteinExistence type="predicted"/>
<comment type="caution">
    <text evidence="2">The sequence shown here is derived from an EMBL/GenBank/DDBJ whole genome shotgun (WGS) entry which is preliminary data.</text>
</comment>